<dbReference type="Proteomes" id="UP000198224">
    <property type="component" value="Chromosome I"/>
</dbReference>
<dbReference type="SMART" id="SM00487">
    <property type="entry name" value="DEXDc"/>
    <property type="match status" value="1"/>
</dbReference>
<dbReference type="GO" id="GO:0003677">
    <property type="term" value="F:DNA binding"/>
    <property type="evidence" value="ECO:0007669"/>
    <property type="project" value="InterPro"/>
</dbReference>
<dbReference type="Pfam" id="PF04851">
    <property type="entry name" value="ResIII"/>
    <property type="match status" value="1"/>
</dbReference>
<dbReference type="InterPro" id="IPR013670">
    <property type="entry name" value="EcoEI_R_C_dom"/>
</dbReference>
<dbReference type="EMBL" id="LT607409">
    <property type="protein sequence ID" value="SCE97728.1"/>
    <property type="molecule type" value="Genomic_DNA"/>
</dbReference>
<name>A0A1C4WNI9_9ACTN</name>
<feature type="coiled-coil region" evidence="1">
    <location>
        <begin position="156"/>
        <end position="197"/>
    </location>
</feature>
<evidence type="ECO:0000313" key="4">
    <source>
        <dbReference type="Proteomes" id="UP000198224"/>
    </source>
</evidence>
<dbReference type="GO" id="GO:0016787">
    <property type="term" value="F:hydrolase activity"/>
    <property type="evidence" value="ECO:0007669"/>
    <property type="project" value="InterPro"/>
</dbReference>
<keyword evidence="1" id="KW-0175">Coiled coil</keyword>
<dbReference type="PANTHER" id="PTHR47396:SF1">
    <property type="entry name" value="ATP-DEPENDENT HELICASE IRC3-RELATED"/>
    <property type="match status" value="1"/>
</dbReference>
<dbReference type="RefSeq" id="WP_088988163.1">
    <property type="nucleotide sequence ID" value="NZ_LT607409.1"/>
</dbReference>
<dbReference type="GO" id="GO:0005829">
    <property type="term" value="C:cytosol"/>
    <property type="evidence" value="ECO:0007669"/>
    <property type="project" value="TreeGrafter"/>
</dbReference>
<dbReference type="PROSITE" id="PS51192">
    <property type="entry name" value="HELICASE_ATP_BIND_1"/>
    <property type="match status" value="1"/>
</dbReference>
<dbReference type="GO" id="GO:0006304">
    <property type="term" value="P:DNA modification"/>
    <property type="evidence" value="ECO:0007669"/>
    <property type="project" value="InterPro"/>
</dbReference>
<dbReference type="REBASE" id="157955">
    <property type="entry name" value="Mch45160ORF2655P"/>
</dbReference>
<dbReference type="GO" id="GO:0005524">
    <property type="term" value="F:ATP binding"/>
    <property type="evidence" value="ECO:0007669"/>
    <property type="project" value="InterPro"/>
</dbReference>
<dbReference type="CDD" id="cd18799">
    <property type="entry name" value="SF2_C_EcoAI-like"/>
    <property type="match status" value="1"/>
</dbReference>
<dbReference type="InterPro" id="IPR014001">
    <property type="entry name" value="Helicase_ATP-bd"/>
</dbReference>
<dbReference type="Gene3D" id="3.40.50.300">
    <property type="entry name" value="P-loop containing nucleotide triphosphate hydrolases"/>
    <property type="match status" value="2"/>
</dbReference>
<reference evidence="4" key="1">
    <citation type="submission" date="2016-06" db="EMBL/GenBank/DDBJ databases">
        <authorList>
            <person name="Varghese N."/>
            <person name="Submissions Spin"/>
        </authorList>
    </citation>
    <scope>NUCLEOTIDE SEQUENCE [LARGE SCALE GENOMIC DNA]</scope>
    <source>
        <strain evidence="4">DSM 45160</strain>
    </source>
</reference>
<dbReference type="InterPro" id="IPR027417">
    <property type="entry name" value="P-loop_NTPase"/>
</dbReference>
<organism evidence="3 4">
    <name type="scientific">Micromonospora chokoriensis</name>
    <dbReference type="NCBI Taxonomy" id="356851"/>
    <lineage>
        <taxon>Bacteria</taxon>
        <taxon>Bacillati</taxon>
        <taxon>Actinomycetota</taxon>
        <taxon>Actinomycetes</taxon>
        <taxon>Micromonosporales</taxon>
        <taxon>Micromonosporaceae</taxon>
        <taxon>Micromonospora</taxon>
    </lineage>
</organism>
<evidence type="ECO:0000313" key="3">
    <source>
        <dbReference type="EMBL" id="SCE97728.1"/>
    </source>
</evidence>
<dbReference type="Pfam" id="PF08463">
    <property type="entry name" value="EcoEI_R_C"/>
    <property type="match status" value="1"/>
</dbReference>
<dbReference type="PANTHER" id="PTHR47396">
    <property type="entry name" value="TYPE I RESTRICTION ENZYME ECOKI R PROTEIN"/>
    <property type="match status" value="1"/>
</dbReference>
<proteinExistence type="predicted"/>
<dbReference type="InterPro" id="IPR006935">
    <property type="entry name" value="Helicase/UvrB_N"/>
</dbReference>
<dbReference type="Gene3D" id="3.90.1570.30">
    <property type="match status" value="1"/>
</dbReference>
<dbReference type="InterPro" id="IPR050742">
    <property type="entry name" value="Helicase_Restrict-Modif_Enz"/>
</dbReference>
<sequence length="1137" mass="128446">MSNFAFLRAEWPELFAEAEQAELNAAVNPRTACFYARRCLEHALKWLYRADRVLREPSDKRLVGLITEPTMKNLVGPTLTAKMQIIRVKTNKAVHENGPVTAQVADQVVRELFHLTYWIARTYTRDASAIPPDALAFDPALVPHPADLRTQSRAEIRALDEQLAARDAALAEAEAANVDLDAQIAALRAQITAAKAANAARPDHHDYNEQETRDRYTDVLLGEAGWPLDQKRDREFPVSGLPRGSGNGQVDYVLWGTDDRPLAVVEAKRTRRDALVGQQQAKEYADALEATYGQRPVIFYTNGYETWLWEDDRYPPRPVQGFYTRDELQLLVQRRTSRRRLAELTIDGNIVERHYQQRAIRRIAETFEGDAQRKALVVMATGAGKTRTVIALVELLMRANWVKRVLFLADRVALVDQAARAFKEHLPHATTVKLTDDKVSEGRVYVSTYPTMLGLINQTDGGRRRFGPGHFDLVVIDEAHRSVYQKYRAIFSYFDSLLVGLTATPKDEVDRNTYGLFDLADGVPTDAYTLEEAVEEKYLVPPRAVAVDLRIQRTGLRYDELSEAEKDEWDALEWGDGDVPDEVTADEVNSKFFNADTVDKVLEYLMTRGHRVAGGDRIGKTIIFAKNNRHAKFIAERFDANYPHYRGQFARIITHQIVGAQGLIDSFSNPDRQPHIAISVDMLDTGIDVPDVINLVFFKNVRSKTKFAQMLGRGTRLRPDLYAPGVDKKDFFVFDFCGNFEYFGQNPPTTQGSLSPSLTERLFKAKVELVNQLDQRCPADAPASDAADGTHTEAGLRWDLARELHRRVRAMRLDNIVVRPHRRLVEYFVDFENWHRLSPEVSAQLATELAGLPSEVRDDGEEAKRFDLLILRLQLGLLVPDGRFNRHRTEVQEIAAALLEQTTIPAIRERVTLLDEVAGDEWWQDVTLPMLELARRRIRDLVRLVPKARRAVVYTNFADEIDQVVEMPFAGVSTGTDLDRFREKVRVYLRTHEDHLAVQKLRRNRPLSGTDLAELERMLGESGVGDKQDIDQARRASEGLGLFIRSMVGLDREAAREAFSEFLTGRALNAAQLDFINLIINDLTANGVMDPGRLYESPFNAIAPHGPEVLFPSADVDRLCAILAVVKRNAMPATEAA</sequence>
<evidence type="ECO:0000256" key="1">
    <source>
        <dbReference type="SAM" id="Coils"/>
    </source>
</evidence>
<dbReference type="AlphaFoldDB" id="A0A1C4WNI9"/>
<accession>A0A1C4WNI9</accession>
<gene>
    <name evidence="3" type="ORF">GA0070612_2657</name>
</gene>
<keyword evidence="4" id="KW-1185">Reference proteome</keyword>
<protein>
    <submittedName>
        <fullName evidence="3">Type I restriction enzyme, R subunit</fullName>
    </submittedName>
</protein>
<evidence type="ECO:0000259" key="2">
    <source>
        <dbReference type="PROSITE" id="PS51192"/>
    </source>
</evidence>
<dbReference type="SUPFAM" id="SSF52540">
    <property type="entry name" value="P-loop containing nucleoside triphosphate hydrolases"/>
    <property type="match status" value="2"/>
</dbReference>
<dbReference type="CDD" id="cd18032">
    <property type="entry name" value="DEXHc_RE_I_III_res"/>
    <property type="match status" value="1"/>
</dbReference>
<feature type="domain" description="Helicase ATP-binding" evidence="2">
    <location>
        <begin position="366"/>
        <end position="523"/>
    </location>
</feature>